<gene>
    <name evidence="1" type="ORF">ASIM_LOCUS2980</name>
</gene>
<dbReference type="WBParaSite" id="ASIM_0000313301-mRNA-1">
    <property type="protein sequence ID" value="ASIM_0000313301-mRNA-1"/>
    <property type="gene ID" value="ASIM_0000313301"/>
</dbReference>
<proteinExistence type="predicted"/>
<accession>A0A0M3J6E7</accession>
<dbReference type="EMBL" id="UYRR01004322">
    <property type="protein sequence ID" value="VDK20970.1"/>
    <property type="molecule type" value="Genomic_DNA"/>
</dbReference>
<name>A0A0M3J6E7_ANISI</name>
<evidence type="ECO:0000313" key="3">
    <source>
        <dbReference type="WBParaSite" id="ASIM_0000313301-mRNA-1"/>
    </source>
</evidence>
<evidence type="ECO:0000313" key="1">
    <source>
        <dbReference type="EMBL" id="VDK20970.1"/>
    </source>
</evidence>
<reference evidence="1 2" key="2">
    <citation type="submission" date="2018-11" db="EMBL/GenBank/DDBJ databases">
        <authorList>
            <consortium name="Pathogen Informatics"/>
        </authorList>
    </citation>
    <scope>NUCLEOTIDE SEQUENCE [LARGE SCALE GENOMIC DNA]</scope>
</reference>
<organism evidence="3">
    <name type="scientific">Anisakis simplex</name>
    <name type="common">Herring worm</name>
    <dbReference type="NCBI Taxonomy" id="6269"/>
    <lineage>
        <taxon>Eukaryota</taxon>
        <taxon>Metazoa</taxon>
        <taxon>Ecdysozoa</taxon>
        <taxon>Nematoda</taxon>
        <taxon>Chromadorea</taxon>
        <taxon>Rhabditida</taxon>
        <taxon>Spirurina</taxon>
        <taxon>Ascaridomorpha</taxon>
        <taxon>Ascaridoidea</taxon>
        <taxon>Anisakidae</taxon>
        <taxon>Anisakis</taxon>
        <taxon>Anisakis simplex complex</taxon>
    </lineage>
</organism>
<dbReference type="OrthoDB" id="5832634at2759"/>
<keyword evidence="2" id="KW-1185">Reference proteome</keyword>
<protein>
    <submittedName>
        <fullName evidence="3">Isochorismatase domain-containing protein</fullName>
    </submittedName>
</protein>
<sequence>MQFNYEFTSTGSFFGAKNSNITIRMDRHNVVLVAPECWCPTDIIQLFRAISIFGIAAHTVCMDASIFEMITAGISTILIQDRFSLRDEFMNRLRFLPHLREVVIACVRCCCFQLTLNVPLKELRCLSRISGYGLCPERIFERRALSICRLCLPSTNRPSPASDKNKISNRSINGHVNTFKRWIDATSLKERYCQHYY</sequence>
<evidence type="ECO:0000313" key="2">
    <source>
        <dbReference type="Proteomes" id="UP000267096"/>
    </source>
</evidence>
<dbReference type="AlphaFoldDB" id="A0A0M3J6E7"/>
<dbReference type="Proteomes" id="UP000267096">
    <property type="component" value="Unassembled WGS sequence"/>
</dbReference>
<reference evidence="3" key="1">
    <citation type="submission" date="2017-02" db="UniProtKB">
        <authorList>
            <consortium name="WormBaseParasite"/>
        </authorList>
    </citation>
    <scope>IDENTIFICATION</scope>
</reference>